<protein>
    <submittedName>
        <fullName evidence="1">Unannotated protein</fullName>
    </submittedName>
</protein>
<evidence type="ECO:0000313" key="1">
    <source>
        <dbReference type="EMBL" id="CAB4681949.1"/>
    </source>
</evidence>
<gene>
    <name evidence="1" type="ORF">UFOPK2370_00366</name>
</gene>
<accession>A0A6J6N782</accession>
<dbReference type="EMBL" id="CAEZXK010000006">
    <property type="protein sequence ID" value="CAB4681949.1"/>
    <property type="molecule type" value="Genomic_DNA"/>
</dbReference>
<proteinExistence type="predicted"/>
<dbReference type="AlphaFoldDB" id="A0A6J6N782"/>
<name>A0A6J6N782_9ZZZZ</name>
<organism evidence="1">
    <name type="scientific">freshwater metagenome</name>
    <dbReference type="NCBI Taxonomy" id="449393"/>
    <lineage>
        <taxon>unclassified sequences</taxon>
        <taxon>metagenomes</taxon>
        <taxon>ecological metagenomes</taxon>
    </lineage>
</organism>
<sequence>MVLIALVVFVAIGGFISTIPSEPKATLLAESVRSGQCESGAGVSLVIDFGTSSNREVKELCVTEFESTGWDLFAAAAVSAQGTSEYPTGFVCRLDGWPTAEVQPCTKTPTAAQGSWAYFIADAGSQEWQYSGAGAAMRKPQCGAVDAWRFVEPGENVLQSMPRVEPSSFVCN</sequence>
<reference evidence="1" key="1">
    <citation type="submission" date="2020-05" db="EMBL/GenBank/DDBJ databases">
        <authorList>
            <person name="Chiriac C."/>
            <person name="Salcher M."/>
            <person name="Ghai R."/>
            <person name="Kavagutti S V."/>
        </authorList>
    </citation>
    <scope>NUCLEOTIDE SEQUENCE</scope>
</reference>